<gene>
    <name evidence="3" type="ORF">C8A00DRAFT_37895</name>
</gene>
<protein>
    <submittedName>
        <fullName evidence="3">Uncharacterized protein</fullName>
    </submittedName>
</protein>
<dbReference type="EMBL" id="MU857152">
    <property type="protein sequence ID" value="KAK4149502.1"/>
    <property type="molecule type" value="Genomic_DNA"/>
</dbReference>
<evidence type="ECO:0000313" key="4">
    <source>
        <dbReference type="Proteomes" id="UP001302745"/>
    </source>
</evidence>
<organism evidence="3 4">
    <name type="scientific">Chaetomidium leptoderma</name>
    <dbReference type="NCBI Taxonomy" id="669021"/>
    <lineage>
        <taxon>Eukaryota</taxon>
        <taxon>Fungi</taxon>
        <taxon>Dikarya</taxon>
        <taxon>Ascomycota</taxon>
        <taxon>Pezizomycotina</taxon>
        <taxon>Sordariomycetes</taxon>
        <taxon>Sordariomycetidae</taxon>
        <taxon>Sordariales</taxon>
        <taxon>Chaetomiaceae</taxon>
        <taxon>Chaetomidium</taxon>
    </lineage>
</organism>
<dbReference type="PANTHER" id="PTHR42354">
    <property type="entry name" value="C2H2-TYPE DOMAIN-CONTAINING PROTEIN"/>
    <property type="match status" value="1"/>
</dbReference>
<reference evidence="3" key="2">
    <citation type="submission" date="2023-05" db="EMBL/GenBank/DDBJ databases">
        <authorList>
            <consortium name="Lawrence Berkeley National Laboratory"/>
            <person name="Steindorff A."/>
            <person name="Hensen N."/>
            <person name="Bonometti L."/>
            <person name="Westerberg I."/>
            <person name="Brannstrom I.O."/>
            <person name="Guillou S."/>
            <person name="Cros-Aarteil S."/>
            <person name="Calhoun S."/>
            <person name="Haridas S."/>
            <person name="Kuo A."/>
            <person name="Mondo S."/>
            <person name="Pangilinan J."/>
            <person name="Riley R."/>
            <person name="Labutti K."/>
            <person name="Andreopoulos B."/>
            <person name="Lipzen A."/>
            <person name="Chen C."/>
            <person name="Yanf M."/>
            <person name="Daum C."/>
            <person name="Ng V."/>
            <person name="Clum A."/>
            <person name="Ohm R."/>
            <person name="Martin F."/>
            <person name="Silar P."/>
            <person name="Natvig D."/>
            <person name="Lalanne C."/>
            <person name="Gautier V."/>
            <person name="Ament-Velasquez S.L."/>
            <person name="Kruys A."/>
            <person name="Hutchinson M.I."/>
            <person name="Powell A.J."/>
            <person name="Barry K."/>
            <person name="Miller A.N."/>
            <person name="Grigoriev I.V."/>
            <person name="Debuchy R."/>
            <person name="Gladieux P."/>
            <person name="Thoren M.H."/>
            <person name="Johannesson H."/>
        </authorList>
    </citation>
    <scope>NUCLEOTIDE SEQUENCE</scope>
    <source>
        <strain evidence="3">CBS 538.74</strain>
    </source>
</reference>
<name>A0AAN6VDR3_9PEZI</name>
<dbReference type="PANTHER" id="PTHR42354:SF1">
    <property type="entry name" value="C2H2-TYPE DOMAIN-CONTAINING PROTEIN"/>
    <property type="match status" value="1"/>
</dbReference>
<reference evidence="3" key="1">
    <citation type="journal article" date="2023" name="Mol. Phylogenet. Evol.">
        <title>Genome-scale phylogeny and comparative genomics of the fungal order Sordariales.</title>
        <authorList>
            <person name="Hensen N."/>
            <person name="Bonometti L."/>
            <person name="Westerberg I."/>
            <person name="Brannstrom I.O."/>
            <person name="Guillou S."/>
            <person name="Cros-Aarteil S."/>
            <person name="Calhoun S."/>
            <person name="Haridas S."/>
            <person name="Kuo A."/>
            <person name="Mondo S."/>
            <person name="Pangilinan J."/>
            <person name="Riley R."/>
            <person name="LaButti K."/>
            <person name="Andreopoulos B."/>
            <person name="Lipzen A."/>
            <person name="Chen C."/>
            <person name="Yan M."/>
            <person name="Daum C."/>
            <person name="Ng V."/>
            <person name="Clum A."/>
            <person name="Steindorff A."/>
            <person name="Ohm R.A."/>
            <person name="Martin F."/>
            <person name="Silar P."/>
            <person name="Natvig D.O."/>
            <person name="Lalanne C."/>
            <person name="Gautier V."/>
            <person name="Ament-Velasquez S.L."/>
            <person name="Kruys A."/>
            <person name="Hutchinson M.I."/>
            <person name="Powell A.J."/>
            <person name="Barry K."/>
            <person name="Miller A.N."/>
            <person name="Grigoriev I.V."/>
            <person name="Debuchy R."/>
            <person name="Gladieux P."/>
            <person name="Hiltunen Thoren M."/>
            <person name="Johannesson H."/>
        </authorList>
    </citation>
    <scope>NUCLEOTIDE SEQUENCE</scope>
    <source>
        <strain evidence="3">CBS 538.74</strain>
    </source>
</reference>
<evidence type="ECO:0000313" key="3">
    <source>
        <dbReference type="EMBL" id="KAK4149502.1"/>
    </source>
</evidence>
<feature type="compositionally biased region" description="Basic and acidic residues" evidence="1">
    <location>
        <begin position="62"/>
        <end position="75"/>
    </location>
</feature>
<feature type="transmembrane region" description="Helical" evidence="2">
    <location>
        <begin position="16"/>
        <end position="36"/>
    </location>
</feature>
<keyword evidence="4" id="KW-1185">Reference proteome</keyword>
<keyword evidence="2" id="KW-1133">Transmembrane helix</keyword>
<feature type="region of interest" description="Disordered" evidence="1">
    <location>
        <begin position="62"/>
        <end position="88"/>
    </location>
</feature>
<accession>A0AAN6VDR3</accession>
<dbReference type="AlphaFoldDB" id="A0AAN6VDR3"/>
<evidence type="ECO:0000256" key="1">
    <source>
        <dbReference type="SAM" id="MobiDB-lite"/>
    </source>
</evidence>
<keyword evidence="2" id="KW-0472">Membrane</keyword>
<sequence>MDAAEMFKETKLKQGFVLATLISTVAGTFITSINLYDRLNEKRHQRKLDKGQNKRIKELEQRLNESEDEKKRIADGGKGGNDGNNDFRTSLQQSGNMVQHEYDRHFANLGPTFAQGDLLAQTQIQSQIILLQGTVIKLLEEALQTGTMPDISRLHNTLEFARESSIRALRDQYQRLLDSTPRQRQRRPNGPLRRTSSTPSLRDHASDSVWSHRRPPRKSLTQDRGGPLFCRCAEDLQRTDRPLDSCIVMDRSGARCADCSAGLGDADEVDGGRAWRVEKEVALRGGSSARGSDAGSESIVVRPYLLTRRFILKCHREGSGYACYLCFRYRDRDTLCRSEEDLVSHVTTKHSIGEYEGDRDIRDLNRTLPYR</sequence>
<dbReference type="Proteomes" id="UP001302745">
    <property type="component" value="Unassembled WGS sequence"/>
</dbReference>
<feature type="region of interest" description="Disordered" evidence="1">
    <location>
        <begin position="176"/>
        <end position="223"/>
    </location>
</feature>
<keyword evidence="2" id="KW-0812">Transmembrane</keyword>
<evidence type="ECO:0000256" key="2">
    <source>
        <dbReference type="SAM" id="Phobius"/>
    </source>
</evidence>
<comment type="caution">
    <text evidence="3">The sequence shown here is derived from an EMBL/GenBank/DDBJ whole genome shotgun (WGS) entry which is preliminary data.</text>
</comment>
<proteinExistence type="predicted"/>